<accession>A0A1Y2K9N8</accession>
<protein>
    <submittedName>
        <fullName evidence="1">Uncharacterized protein</fullName>
    </submittedName>
</protein>
<comment type="caution">
    <text evidence="1">The sequence shown here is derived from an EMBL/GenBank/DDBJ whole genome shotgun (WGS) entry which is preliminary data.</text>
</comment>
<name>A0A1Y2K9N8_9PROT</name>
<reference evidence="1 2" key="1">
    <citation type="journal article" date="2016" name="BMC Genomics">
        <title>Combined genomic and structural analyses of a cultured magnetotactic bacterium reveals its niche adaptation to a dynamic environment.</title>
        <authorList>
            <person name="Araujo A.C."/>
            <person name="Morillo V."/>
            <person name="Cypriano J."/>
            <person name="Teixeira L.C."/>
            <person name="Leao P."/>
            <person name="Lyra S."/>
            <person name="Almeida L.G."/>
            <person name="Bazylinski D.A."/>
            <person name="Vasconcellos A.T."/>
            <person name="Abreu F."/>
            <person name="Lins U."/>
        </authorList>
    </citation>
    <scope>NUCLEOTIDE SEQUENCE [LARGE SCALE GENOMIC DNA]</scope>
    <source>
        <strain evidence="1 2">IT-1</strain>
    </source>
</reference>
<evidence type="ECO:0000313" key="1">
    <source>
        <dbReference type="EMBL" id="OSM07659.1"/>
    </source>
</evidence>
<dbReference type="Proteomes" id="UP000194003">
    <property type="component" value="Unassembled WGS sequence"/>
</dbReference>
<dbReference type="AlphaFoldDB" id="A0A1Y2K9N8"/>
<organism evidence="1 2">
    <name type="scientific">Magnetofaba australis IT-1</name>
    <dbReference type="NCBI Taxonomy" id="1434232"/>
    <lineage>
        <taxon>Bacteria</taxon>
        <taxon>Pseudomonadati</taxon>
        <taxon>Pseudomonadota</taxon>
        <taxon>Magnetococcia</taxon>
        <taxon>Magnetococcales</taxon>
        <taxon>Magnetococcaceae</taxon>
        <taxon>Magnetofaba</taxon>
    </lineage>
</organism>
<dbReference type="STRING" id="1434232.MAIT1_04578"/>
<dbReference type="EMBL" id="LVJN01000012">
    <property type="protein sequence ID" value="OSM07659.1"/>
    <property type="molecule type" value="Genomic_DNA"/>
</dbReference>
<evidence type="ECO:0000313" key="2">
    <source>
        <dbReference type="Proteomes" id="UP000194003"/>
    </source>
</evidence>
<sequence length="463" mass="47234">MGIPTLFEARGGISIGVAVLSGTGAPGGAGGHPDDAVKGSIYLDDSNGQMWLKKTAGTGADKWVRIQSQDDLDTALLGQSWREPVKLRDATSYADMTAAETAVNTGTIDGVAVADGDRILFEAITGENSNVFIVTGTPGSGAILVEDGNDASKGDALYIQDGTDAGKQYAFNGSSWVQQGSASSTEIGYLQSFIGKSGNGNEAPDYLSTHVVTDGDALEKAIGDLDAEIGGGIATPQTRTAGPISDQPVNLNLKALDDAIGPNVTSTHQVAAADSVNANISALDAAVGADVVTPQVRTTGAISAQAANLNIQSLDAAIGADVTSTHFVGAASSVNANISALDAVLADVKTESKTDSVTALATLDSVLVDEASVVEWTIHARSTVTGSKVWSGKVLAMHNGTTAADATDVDFNLFAILKMGGIINQLDFDVDLNGAGVSQTLRLRASSGEAVNITVTRSILNQL</sequence>
<keyword evidence="2" id="KW-1185">Reference proteome</keyword>
<dbReference type="RefSeq" id="WP_085440191.1">
    <property type="nucleotide sequence ID" value="NZ_LVJN01000012.1"/>
</dbReference>
<gene>
    <name evidence="1" type="ORF">MAIT1_04578</name>
</gene>
<proteinExistence type="predicted"/>